<organism evidence="6 7">
    <name type="scientific">Vicia faba</name>
    <name type="common">Broad bean</name>
    <name type="synonym">Faba vulgaris</name>
    <dbReference type="NCBI Taxonomy" id="3906"/>
    <lineage>
        <taxon>Eukaryota</taxon>
        <taxon>Viridiplantae</taxon>
        <taxon>Streptophyta</taxon>
        <taxon>Embryophyta</taxon>
        <taxon>Tracheophyta</taxon>
        <taxon>Spermatophyta</taxon>
        <taxon>Magnoliopsida</taxon>
        <taxon>eudicotyledons</taxon>
        <taxon>Gunneridae</taxon>
        <taxon>Pentapetalae</taxon>
        <taxon>rosids</taxon>
        <taxon>fabids</taxon>
        <taxon>Fabales</taxon>
        <taxon>Fabaceae</taxon>
        <taxon>Papilionoideae</taxon>
        <taxon>50 kb inversion clade</taxon>
        <taxon>NPAAA clade</taxon>
        <taxon>Hologalegina</taxon>
        <taxon>IRL clade</taxon>
        <taxon>Fabeae</taxon>
        <taxon>Vicia</taxon>
    </lineage>
</organism>
<evidence type="ECO:0000313" key="6">
    <source>
        <dbReference type="EMBL" id="CAI8618047.1"/>
    </source>
</evidence>
<evidence type="ECO:0000259" key="5">
    <source>
        <dbReference type="PROSITE" id="PS50110"/>
    </source>
</evidence>
<keyword evidence="3" id="KW-0804">Transcription</keyword>
<comment type="caution">
    <text evidence="4">Lacks conserved residue(s) required for the propagation of feature annotation.</text>
</comment>
<keyword evidence="7" id="KW-1185">Reference proteome</keyword>
<dbReference type="EMBL" id="OX451741">
    <property type="protein sequence ID" value="CAI8618047.1"/>
    <property type="molecule type" value="Genomic_DNA"/>
</dbReference>
<sequence>MTFFTEIQPLPHQFPHGLRFLVVDRDIITLNSIIEMCIRCNYLVTTCCNASFALNFLKEIKNLYDVILIEAQMPDMNSYHFLQHVTQQIKIPVIMMCVDQSTTPSPMMKAIEKKALVDIGLSL</sequence>
<accession>A0AAV1BBD3</accession>
<evidence type="ECO:0000256" key="4">
    <source>
        <dbReference type="PROSITE-ProRule" id="PRU00169"/>
    </source>
</evidence>
<feature type="domain" description="Response regulatory" evidence="5">
    <location>
        <begin position="19"/>
        <end position="123"/>
    </location>
</feature>
<reference evidence="6 7" key="1">
    <citation type="submission" date="2023-01" db="EMBL/GenBank/DDBJ databases">
        <authorList>
            <person name="Kreplak J."/>
        </authorList>
    </citation>
    <scope>NUCLEOTIDE SEQUENCE [LARGE SCALE GENOMIC DNA]</scope>
</reference>
<dbReference type="GO" id="GO:0009736">
    <property type="term" value="P:cytokinin-activated signaling pathway"/>
    <property type="evidence" value="ECO:0007669"/>
    <property type="project" value="InterPro"/>
</dbReference>
<dbReference type="Pfam" id="PF00072">
    <property type="entry name" value="Response_reg"/>
    <property type="match status" value="1"/>
</dbReference>
<dbReference type="AlphaFoldDB" id="A0AAV1BBD3"/>
<dbReference type="Proteomes" id="UP001157006">
    <property type="component" value="Chromosome 6"/>
</dbReference>
<dbReference type="PANTHER" id="PTHR43874:SF206">
    <property type="entry name" value="RESPONSE REGULATOR RECEIVER DOMAIN PROTEIN"/>
    <property type="match status" value="1"/>
</dbReference>
<evidence type="ECO:0000256" key="2">
    <source>
        <dbReference type="ARBA" id="ARBA00023015"/>
    </source>
</evidence>
<evidence type="ECO:0000313" key="7">
    <source>
        <dbReference type="Proteomes" id="UP001157006"/>
    </source>
</evidence>
<name>A0AAV1BBD3_VICFA</name>
<dbReference type="InterPro" id="IPR011006">
    <property type="entry name" value="CheY-like_superfamily"/>
</dbReference>
<gene>
    <name evidence="6" type="ORF">VFH_VI104840</name>
</gene>
<dbReference type="InterPro" id="IPR001789">
    <property type="entry name" value="Sig_transdc_resp-reg_receiver"/>
</dbReference>
<dbReference type="InterPro" id="IPR045279">
    <property type="entry name" value="ARR-like"/>
</dbReference>
<keyword evidence="2" id="KW-0805">Transcription regulation</keyword>
<keyword evidence="1" id="KW-0902">Two-component regulatory system</keyword>
<protein>
    <recommendedName>
        <fullName evidence="5">Response regulatory domain-containing protein</fullName>
    </recommendedName>
</protein>
<dbReference type="SUPFAM" id="SSF52172">
    <property type="entry name" value="CheY-like"/>
    <property type="match status" value="1"/>
</dbReference>
<dbReference type="Gene3D" id="3.40.50.2300">
    <property type="match status" value="1"/>
</dbReference>
<proteinExistence type="predicted"/>
<dbReference type="GO" id="GO:0000160">
    <property type="term" value="P:phosphorelay signal transduction system"/>
    <property type="evidence" value="ECO:0007669"/>
    <property type="project" value="UniProtKB-KW"/>
</dbReference>
<evidence type="ECO:0000256" key="3">
    <source>
        <dbReference type="ARBA" id="ARBA00023163"/>
    </source>
</evidence>
<dbReference type="PANTHER" id="PTHR43874">
    <property type="entry name" value="TWO-COMPONENT RESPONSE REGULATOR"/>
    <property type="match status" value="1"/>
</dbReference>
<evidence type="ECO:0000256" key="1">
    <source>
        <dbReference type="ARBA" id="ARBA00023012"/>
    </source>
</evidence>
<dbReference type="PROSITE" id="PS50110">
    <property type="entry name" value="RESPONSE_REGULATORY"/>
    <property type="match status" value="1"/>
</dbReference>